<feature type="compositionally biased region" description="Gly residues" evidence="1">
    <location>
        <begin position="105"/>
        <end position="117"/>
    </location>
</feature>
<evidence type="ECO:0000313" key="4">
    <source>
        <dbReference type="WBParaSite" id="Hba_00439"/>
    </source>
</evidence>
<sequence>MIPRLPLGLNDAVTLKCRSKDPPRINAYITTTWIKEIIPSQFLNKRSLHAKKLVLSYWSSILYMTIYMNITVSFRIFKGFRPSDYSKNALTVTPSYQKDRRGKGGECGSGISRGSGTGDSRTHP</sequence>
<evidence type="ECO:0000256" key="1">
    <source>
        <dbReference type="SAM" id="MobiDB-lite"/>
    </source>
</evidence>
<evidence type="ECO:0000256" key="2">
    <source>
        <dbReference type="SAM" id="Phobius"/>
    </source>
</evidence>
<dbReference type="Proteomes" id="UP000095283">
    <property type="component" value="Unplaced"/>
</dbReference>
<keyword evidence="2" id="KW-1133">Transmembrane helix</keyword>
<keyword evidence="3" id="KW-1185">Reference proteome</keyword>
<accession>A0A1I7W741</accession>
<reference evidence="4" key="1">
    <citation type="submission" date="2016-11" db="UniProtKB">
        <authorList>
            <consortium name="WormBaseParasite"/>
        </authorList>
    </citation>
    <scope>IDENTIFICATION</scope>
</reference>
<evidence type="ECO:0000313" key="3">
    <source>
        <dbReference type="Proteomes" id="UP000095283"/>
    </source>
</evidence>
<protein>
    <submittedName>
        <fullName evidence="4">Ig-like domain-containing protein</fullName>
    </submittedName>
</protein>
<keyword evidence="2" id="KW-0472">Membrane</keyword>
<feature type="transmembrane region" description="Helical" evidence="2">
    <location>
        <begin position="55"/>
        <end position="77"/>
    </location>
</feature>
<organism evidence="3 4">
    <name type="scientific">Heterorhabditis bacteriophora</name>
    <name type="common">Entomopathogenic nematode worm</name>
    <dbReference type="NCBI Taxonomy" id="37862"/>
    <lineage>
        <taxon>Eukaryota</taxon>
        <taxon>Metazoa</taxon>
        <taxon>Ecdysozoa</taxon>
        <taxon>Nematoda</taxon>
        <taxon>Chromadorea</taxon>
        <taxon>Rhabditida</taxon>
        <taxon>Rhabditina</taxon>
        <taxon>Rhabditomorpha</taxon>
        <taxon>Strongyloidea</taxon>
        <taxon>Heterorhabditidae</taxon>
        <taxon>Heterorhabditis</taxon>
    </lineage>
</organism>
<keyword evidence="2" id="KW-0812">Transmembrane</keyword>
<dbReference type="WBParaSite" id="Hba_00439">
    <property type="protein sequence ID" value="Hba_00439"/>
    <property type="gene ID" value="Hba_00439"/>
</dbReference>
<name>A0A1I7W741_HETBA</name>
<proteinExistence type="predicted"/>
<dbReference type="AlphaFoldDB" id="A0A1I7W741"/>
<feature type="region of interest" description="Disordered" evidence="1">
    <location>
        <begin position="95"/>
        <end position="124"/>
    </location>
</feature>